<name>A0ABU4HI68_9ACTN</name>
<dbReference type="RefSeq" id="WP_318595266.1">
    <property type="nucleotide sequence ID" value="NZ_JAWSTH010000002.1"/>
</dbReference>
<comment type="caution">
    <text evidence="1">The sequence shown here is derived from an EMBL/GenBank/DDBJ whole genome shotgun (WGS) entry which is preliminary data.</text>
</comment>
<protein>
    <recommendedName>
        <fullName evidence="3">ParB/Sulfiredoxin domain-containing protein</fullName>
    </recommendedName>
</protein>
<proteinExistence type="predicted"/>
<sequence>MIEAVPLAQIRLAPNPRKRISDDGLVRLARMMMTVGQKIPAIGRRLSASEVLLYEGQRRFLSAGRSVELAGSEGFEELKPIGTLCVILLDHEPTPREIRQLQAHANAREDLTVQDQQDQFDDVWKELGGLPDEQRILGVCDELALPPVVVHNLRRQCTLPEELRGRVAKEPSGDQISITLANQLAEMNATAPALTQAVGDRVVSAEHERQARDDFGAFVHRTVVEGDGAVYAQRIDEGAHLEAAQLLVDARRHLDDDGRERLGGLLGSGEKSLDTVLEELTREARERNAHVVVDEHVRDRASNGKFAWTLDRGRDYARGIWVVDPVFMIGLINEQMPKETVAGQDESYFAAAGVSDEDVAAAQEEDRKARAKAKRDRHAAASANLALGLDISAKLLEPTEAQVRAGCEFLMRLLARDYVEVIAFGAGWTDRDRQQPVGAGERTAPRSPEVIIDAELTRALEHRDPVRGLLSLLARFGAAFVLDPNGVSSSKHLGAARTARHLSEALPGGRSPMRSALWQLMAPMLNPHLTVASRDAFVFDELAGSSTVDLAERARERDLADVDLGDESASAIAA</sequence>
<dbReference type="Proteomes" id="UP001284601">
    <property type="component" value="Unassembled WGS sequence"/>
</dbReference>
<keyword evidence="2" id="KW-1185">Reference proteome</keyword>
<reference evidence="2" key="1">
    <citation type="submission" date="2023-07" db="EMBL/GenBank/DDBJ databases">
        <title>Conexibacter stalactiti sp. nov., isolated from stalactites in a lava cave and emended description of the genus Conexibacter.</title>
        <authorList>
            <person name="Lee S.D."/>
        </authorList>
    </citation>
    <scope>NUCLEOTIDE SEQUENCE [LARGE SCALE GENOMIC DNA]</scope>
    <source>
        <strain evidence="2">KCTC 39840</strain>
    </source>
</reference>
<evidence type="ECO:0000313" key="1">
    <source>
        <dbReference type="EMBL" id="MDW5593005.1"/>
    </source>
</evidence>
<dbReference type="EMBL" id="JAWSTH010000002">
    <property type="protein sequence ID" value="MDW5593005.1"/>
    <property type="molecule type" value="Genomic_DNA"/>
</dbReference>
<evidence type="ECO:0008006" key="3">
    <source>
        <dbReference type="Google" id="ProtNLM"/>
    </source>
</evidence>
<evidence type="ECO:0000313" key="2">
    <source>
        <dbReference type="Proteomes" id="UP001284601"/>
    </source>
</evidence>
<organism evidence="1 2">
    <name type="scientific">Conexibacter stalactiti</name>
    <dbReference type="NCBI Taxonomy" id="1940611"/>
    <lineage>
        <taxon>Bacteria</taxon>
        <taxon>Bacillati</taxon>
        <taxon>Actinomycetota</taxon>
        <taxon>Thermoleophilia</taxon>
        <taxon>Solirubrobacterales</taxon>
        <taxon>Conexibacteraceae</taxon>
        <taxon>Conexibacter</taxon>
    </lineage>
</organism>
<gene>
    <name evidence="1" type="ORF">R7226_01560</name>
</gene>
<accession>A0ABU4HI68</accession>